<gene>
    <name evidence="3" type="ORF">BEN49_05720</name>
</gene>
<dbReference type="NCBIfam" id="TIGR02284">
    <property type="entry name" value="PA2169 family four-helix-bundle protein"/>
    <property type="match status" value="1"/>
</dbReference>
<proteinExistence type="predicted"/>
<dbReference type="EMBL" id="MDZA01000099">
    <property type="protein sequence ID" value="OGX90978.1"/>
    <property type="molecule type" value="Genomic_DNA"/>
</dbReference>
<feature type="region of interest" description="Disordered" evidence="1">
    <location>
        <begin position="1"/>
        <end position="22"/>
    </location>
</feature>
<keyword evidence="4" id="KW-1185">Reference proteome</keyword>
<comment type="caution">
    <text evidence="3">The sequence shown here is derived from an EMBL/GenBank/DDBJ whole genome shotgun (WGS) entry which is preliminary data.</text>
</comment>
<reference evidence="3 4" key="1">
    <citation type="submission" date="2016-08" db="EMBL/GenBank/DDBJ databases">
        <title>Hymenobacter coccineus sp. nov., Hymenobacter lapidarius sp. nov. and Hymenobacter glacialis sp. nov., isolated from Antarctic soil.</title>
        <authorList>
            <person name="Sedlacek I."/>
            <person name="Kralova S."/>
            <person name="Kyrova K."/>
            <person name="Maslanova I."/>
            <person name="Stankova E."/>
            <person name="Vrbovska V."/>
            <person name="Nemec M."/>
            <person name="Bartak M."/>
            <person name="Svec P."/>
            <person name="Busse H.-J."/>
            <person name="Pantucek R."/>
        </authorList>
    </citation>
    <scope>NUCLEOTIDE SEQUENCE [LARGE SCALE GENOMIC DNA]</scope>
    <source>
        <strain evidence="3 4">CCM 8649</strain>
    </source>
</reference>
<evidence type="ECO:0000256" key="1">
    <source>
        <dbReference type="SAM" id="MobiDB-lite"/>
    </source>
</evidence>
<dbReference type="Proteomes" id="UP000177506">
    <property type="component" value="Unassembled WGS sequence"/>
</dbReference>
<name>A0A1G1TJD2_9BACT</name>
<dbReference type="Pfam" id="PF09537">
    <property type="entry name" value="DUF2383"/>
    <property type="match status" value="1"/>
</dbReference>
<dbReference type="InterPro" id="IPR011971">
    <property type="entry name" value="CHP02284"/>
</dbReference>
<evidence type="ECO:0000313" key="4">
    <source>
        <dbReference type="Proteomes" id="UP000177506"/>
    </source>
</evidence>
<dbReference type="InterPro" id="IPR019052">
    <property type="entry name" value="DUF2383"/>
</dbReference>
<protein>
    <recommendedName>
        <fullName evidence="2">DUF2383 domain-containing protein</fullName>
    </recommendedName>
</protein>
<evidence type="ECO:0000313" key="3">
    <source>
        <dbReference type="EMBL" id="OGX90978.1"/>
    </source>
</evidence>
<feature type="domain" description="DUF2383" evidence="2">
    <location>
        <begin position="100"/>
        <end position="205"/>
    </location>
</feature>
<evidence type="ECO:0000259" key="2">
    <source>
        <dbReference type="Pfam" id="PF09537"/>
    </source>
</evidence>
<dbReference type="RefSeq" id="WP_070742403.1">
    <property type="nucleotide sequence ID" value="NZ_MDZA01000099.1"/>
</dbReference>
<dbReference type="InterPro" id="IPR012347">
    <property type="entry name" value="Ferritin-like"/>
</dbReference>
<organism evidence="3 4">
    <name type="scientific">Hymenobacter coccineus</name>
    <dbReference type="NCBI Taxonomy" id="1908235"/>
    <lineage>
        <taxon>Bacteria</taxon>
        <taxon>Pseudomonadati</taxon>
        <taxon>Bacteroidota</taxon>
        <taxon>Cytophagia</taxon>
        <taxon>Cytophagales</taxon>
        <taxon>Hymenobacteraceae</taxon>
        <taxon>Hymenobacter</taxon>
    </lineage>
</organism>
<dbReference type="OrthoDB" id="282393at2"/>
<accession>A0A1G1TJD2</accession>
<sequence>MNNSSKSPAYGDPHPQPTEAPLLDQAKQVVSPGSLTSLLDKLPQSVKDSAGKATASFHKLSTTQKVIGGTLLVLLVRRLTRGSKPHKKGPKHKHKAEAGTLHELLHFVNDRVEGYQKAVQESQDPQRRGYYQQLVSQSQRFASELNDQLRRLGGGQETSTTLKGKLYRRFMAAAAVFTGHDEQAVLASNLHGEQWALKAYEEALDDHTLRGPARQLVARQFHQSQQTYQELKRLAD</sequence>
<dbReference type="Gene3D" id="1.20.1260.10">
    <property type="match status" value="1"/>
</dbReference>
<dbReference type="AlphaFoldDB" id="A0A1G1TJD2"/>